<dbReference type="InParanoid" id="A0A0D2GAM2"/>
<name>A0A0D2GAM2_9BACT</name>
<dbReference type="InterPro" id="IPR037171">
    <property type="entry name" value="NagB/RpiA_transferase-like"/>
</dbReference>
<evidence type="ECO:0008006" key="3">
    <source>
        <dbReference type="Google" id="ProtNLM"/>
    </source>
</evidence>
<proteinExistence type="predicted"/>
<accession>A0A0D2GAM2</accession>
<evidence type="ECO:0000313" key="1">
    <source>
        <dbReference type="EMBL" id="KIX11922.1"/>
    </source>
</evidence>
<dbReference type="Proteomes" id="UP000032233">
    <property type="component" value="Unassembled WGS sequence"/>
</dbReference>
<dbReference type="EMBL" id="AZAC01000037">
    <property type="protein sequence ID" value="KIX11922.1"/>
    <property type="molecule type" value="Genomic_DNA"/>
</dbReference>
<keyword evidence="2" id="KW-1185">Reference proteome</keyword>
<dbReference type="AlphaFoldDB" id="A0A0D2GAM2"/>
<dbReference type="PANTHER" id="PTHR13017:SF0">
    <property type="entry name" value="METHENYLTETRAHYDROFOLATE SYNTHASE DOMAIN-CONTAINING PROTEIN"/>
    <property type="match status" value="1"/>
</dbReference>
<dbReference type="Pfam" id="PF01812">
    <property type="entry name" value="5-FTHF_cyc-lig"/>
    <property type="match status" value="1"/>
</dbReference>
<sequence>MTDITKQKQELREELQARFQALWPQGTQPARPPVFTAHGKAAEQLRRTNLYRMSKVVAAMPDPVLLQARINLLNDNKTLVAATPGLKKGLLRVMPSEVPYAQRNRLLTGHAMFEVGQHLRFPGARPGKIDLLLGPCLAVDKNGGVLGDGRGLLDLTGAILGYLKALAPEAPLVVLADDQQVIDSIPTEAWDLPADLIVTPTQVITCKAKRPEPAFKNLPKNLARLPLVRGVLGEYDF</sequence>
<reference evidence="1 2" key="1">
    <citation type="submission" date="2013-11" db="EMBL/GenBank/DDBJ databases">
        <title>Metagenomic analysis of a methanogenic consortium involved in long chain n-alkane degradation.</title>
        <authorList>
            <person name="Davidova I.A."/>
            <person name="Callaghan A.V."/>
            <person name="Wawrik B."/>
            <person name="Pruitt S."/>
            <person name="Marks C."/>
            <person name="Duncan K.E."/>
            <person name="Suflita J.M."/>
        </authorList>
    </citation>
    <scope>NUCLEOTIDE SEQUENCE [LARGE SCALE GENOMIC DNA]</scope>
    <source>
        <strain evidence="1 2">SPR</strain>
    </source>
</reference>
<comment type="caution">
    <text evidence="1">The sequence shown here is derived from an EMBL/GenBank/DDBJ whole genome shotgun (WGS) entry which is preliminary data.</text>
</comment>
<dbReference type="OrthoDB" id="5519786at2"/>
<dbReference type="RefSeq" id="WP_044351276.1">
    <property type="nucleotide sequence ID" value="NZ_AZAC01000037.1"/>
</dbReference>
<evidence type="ECO:0000313" key="2">
    <source>
        <dbReference type="Proteomes" id="UP000032233"/>
    </source>
</evidence>
<dbReference type="GO" id="GO:0005737">
    <property type="term" value="C:cytoplasm"/>
    <property type="evidence" value="ECO:0007669"/>
    <property type="project" value="TreeGrafter"/>
</dbReference>
<dbReference type="InterPro" id="IPR024185">
    <property type="entry name" value="FTHF_cligase-like_sf"/>
</dbReference>
<dbReference type="STRING" id="1429043.X474_21570"/>
<dbReference type="Gene3D" id="3.40.50.10420">
    <property type="entry name" value="NagB/RpiA/CoA transferase-like"/>
    <property type="match status" value="1"/>
</dbReference>
<dbReference type="PANTHER" id="PTHR13017">
    <property type="entry name" value="5-FORMYLTETRAHYDROFOLATE CYCLO-LIGASE-RELATED"/>
    <property type="match status" value="1"/>
</dbReference>
<protein>
    <recommendedName>
        <fullName evidence="3">5-formyltetrahydrofolate cyclo-ligase</fullName>
    </recommendedName>
</protein>
<dbReference type="InterPro" id="IPR002698">
    <property type="entry name" value="FTHF_cligase"/>
</dbReference>
<dbReference type="SUPFAM" id="SSF100950">
    <property type="entry name" value="NagB/RpiA/CoA transferase-like"/>
    <property type="match status" value="1"/>
</dbReference>
<organism evidence="1 2">
    <name type="scientific">Dethiosulfatarculus sandiegensis</name>
    <dbReference type="NCBI Taxonomy" id="1429043"/>
    <lineage>
        <taxon>Bacteria</taxon>
        <taxon>Pseudomonadati</taxon>
        <taxon>Thermodesulfobacteriota</taxon>
        <taxon>Desulfarculia</taxon>
        <taxon>Desulfarculales</taxon>
        <taxon>Desulfarculaceae</taxon>
        <taxon>Dethiosulfatarculus</taxon>
    </lineage>
</organism>
<gene>
    <name evidence="1" type="ORF">X474_21570</name>
</gene>